<dbReference type="FunFam" id="3.40.50.720:FF:000185">
    <property type="entry name" value="peroxisomal multifunctional enzyme type 2"/>
    <property type="match status" value="1"/>
</dbReference>
<evidence type="ECO:0000256" key="2">
    <source>
        <dbReference type="ARBA" id="ARBA00005005"/>
    </source>
</evidence>
<dbReference type="OrthoDB" id="3592703at2759"/>
<dbReference type="SUPFAM" id="SSF55718">
    <property type="entry name" value="SCP-like"/>
    <property type="match status" value="2"/>
</dbReference>
<evidence type="ECO:0000256" key="4">
    <source>
        <dbReference type="ARBA" id="ARBA00022832"/>
    </source>
</evidence>
<dbReference type="SMART" id="SM00822">
    <property type="entry name" value="PKS_KR"/>
    <property type="match status" value="1"/>
</dbReference>
<dbReference type="InterPro" id="IPR020904">
    <property type="entry name" value="Sc_DH/Rdtase_CS"/>
</dbReference>
<keyword evidence="9" id="KW-0456">Lyase</keyword>
<sequence>MSAPLRFDGKVVLVTGAGNGLGREYALAFAERGASVVVNDLGGNFKGEGKSSRAADIVVEEIRAKGGKAVANYDSVEEGEKLVRTALENFGRIDVVVNNAGILRDRSFARISDQDWDLIHKVHLRGSFQVTRAAWPHMKKNNYGRIIMVASAAGIYGNFGQANYSAAKLGLLGLGNTLAIEGKKSNIFCNTIAPIAGSRMTETVMPPDLVEALKPEYVSPLVLYLCHESCEENGSLFELGAGWIGKLRWERTKGSVCREPGKKMTPEDVRDNWDKITDFRNSTHPTSTTASSAEMFNILKDLENQKPSRSSPSSGGMDIEAAKAHRAPPTEFSYTERDVILYALGIGSSTKEEDYLKFLFEGAGDFCVIPSFAVIPAFSSQTGMMVGGMPGFQIDLTKVLHGEQYTELYKPLPPRATLTSRSRVVDILDKGSGAVLIVNVETFDEKNEKVAFNQFSTFVVGAGKFGGKRNSDEAKPTANPPKRPPDASISEKTGIDQAALYRLSGDRNPLHIDPSFAAMGGFSQPILHGLCSFGYATRHVLRQYCNNDVSKFKAIKVRFSKPVLPGQTIQTDMWKEGSRVFFQCKVVENGSISLSGSYIDLHEGGAPTKSLSSGSLQTDALFNDMAQRASSQPELAKKINAIFLFEITKDKKIAAKWTADMKTGGGVYKGEPKQGKADCTLTIDDGAMMDMAAGKLDGQTAFMKGILKLKGNMMLAQKLGELLKPAPAGSTQTSKSSSGGSSLLSDALFEDMAKRAKSQPNVAKKINAVFLFDITKDGKPAAKWTADMKTGAGVYKGEPKQGKADCTLTIDDKNMVDMASGKLNGQTAFMKGLLKLKGNMMLAQKLGSLFGETSKL</sequence>
<feature type="domain" description="Ketoreductase" evidence="12">
    <location>
        <begin position="10"/>
        <end position="183"/>
    </location>
</feature>
<dbReference type="InterPro" id="IPR036291">
    <property type="entry name" value="NAD(P)-bd_dom_sf"/>
</dbReference>
<evidence type="ECO:0000256" key="11">
    <source>
        <dbReference type="SAM" id="MobiDB-lite"/>
    </source>
</evidence>
<dbReference type="EnsemblMetazoa" id="G10373.5">
    <property type="protein sequence ID" value="G10373.5:cds"/>
    <property type="gene ID" value="G10373"/>
</dbReference>
<evidence type="ECO:0000256" key="9">
    <source>
        <dbReference type="ARBA" id="ARBA00023239"/>
    </source>
</evidence>
<dbReference type="PRINTS" id="PR00080">
    <property type="entry name" value="SDRFAMILY"/>
</dbReference>
<dbReference type="InterPro" id="IPR057326">
    <property type="entry name" value="KR_dom"/>
</dbReference>
<evidence type="ECO:0000313" key="13">
    <source>
        <dbReference type="EnsemblMetazoa" id="G10373.3:cds"/>
    </source>
</evidence>
<dbReference type="InterPro" id="IPR051687">
    <property type="entry name" value="Peroxisomal_Beta-Oxidation"/>
</dbReference>
<evidence type="ECO:0000256" key="10">
    <source>
        <dbReference type="ARBA" id="ARBA00073497"/>
    </source>
</evidence>
<evidence type="ECO:0000313" key="14">
    <source>
        <dbReference type="Proteomes" id="UP000005408"/>
    </source>
</evidence>
<evidence type="ECO:0000256" key="7">
    <source>
        <dbReference type="ARBA" id="ARBA00023140"/>
    </source>
</evidence>
<dbReference type="FunFam" id="3.10.129.10:FF:000013">
    <property type="entry name" value="Peroxisomal multifunctional enzyme type 2"/>
    <property type="match status" value="1"/>
</dbReference>
<dbReference type="InterPro" id="IPR003033">
    <property type="entry name" value="SCP2_sterol-bd_dom"/>
</dbReference>
<dbReference type="Pfam" id="PF01575">
    <property type="entry name" value="MaoC_dehydratas"/>
    <property type="match status" value="1"/>
</dbReference>
<dbReference type="Pfam" id="PF02036">
    <property type="entry name" value="SCP2"/>
    <property type="match status" value="2"/>
</dbReference>
<dbReference type="GO" id="GO:0006631">
    <property type="term" value="P:fatty acid metabolic process"/>
    <property type="evidence" value="ECO:0007669"/>
    <property type="project" value="UniProtKB-KW"/>
</dbReference>
<keyword evidence="4" id="KW-0276">Fatty acid metabolism</keyword>
<dbReference type="SUPFAM" id="SSF54637">
    <property type="entry name" value="Thioesterase/thiol ester dehydrase-isomerase"/>
    <property type="match status" value="2"/>
</dbReference>
<dbReference type="InterPro" id="IPR002347">
    <property type="entry name" value="SDR_fam"/>
</dbReference>
<dbReference type="Gene3D" id="3.30.1050.10">
    <property type="entry name" value="SCP2 sterol-binding domain"/>
    <property type="match status" value="2"/>
</dbReference>
<evidence type="ECO:0000256" key="8">
    <source>
        <dbReference type="ARBA" id="ARBA00023235"/>
    </source>
</evidence>
<dbReference type="PANTHER" id="PTHR45024">
    <property type="entry name" value="DEHYDROGENASES, SHORT CHAIN"/>
    <property type="match status" value="1"/>
</dbReference>
<comment type="subcellular location">
    <subcellularLocation>
        <location evidence="1">Peroxisome</location>
    </subcellularLocation>
</comment>
<organism evidence="13 14">
    <name type="scientific">Magallana gigas</name>
    <name type="common">Pacific oyster</name>
    <name type="synonym">Crassostrea gigas</name>
    <dbReference type="NCBI Taxonomy" id="29159"/>
    <lineage>
        <taxon>Eukaryota</taxon>
        <taxon>Metazoa</taxon>
        <taxon>Spiralia</taxon>
        <taxon>Lophotrochozoa</taxon>
        <taxon>Mollusca</taxon>
        <taxon>Bivalvia</taxon>
        <taxon>Autobranchia</taxon>
        <taxon>Pteriomorphia</taxon>
        <taxon>Ostreida</taxon>
        <taxon>Ostreoidea</taxon>
        <taxon>Ostreidae</taxon>
        <taxon>Magallana</taxon>
    </lineage>
</organism>
<dbReference type="SUPFAM" id="SSF51735">
    <property type="entry name" value="NAD(P)-binding Rossmann-fold domains"/>
    <property type="match status" value="1"/>
</dbReference>
<dbReference type="PROSITE" id="PS00061">
    <property type="entry name" value="ADH_SHORT"/>
    <property type="match status" value="1"/>
</dbReference>
<accession>A0A8W8HNN7</accession>
<proteinExistence type="inferred from homology"/>
<reference evidence="13" key="1">
    <citation type="submission" date="2022-08" db="UniProtKB">
        <authorList>
            <consortium name="EnsemblMetazoa"/>
        </authorList>
    </citation>
    <scope>IDENTIFICATION</scope>
    <source>
        <strain evidence="13">05x7-T-G4-1.051#20</strain>
    </source>
</reference>
<name>A0A8W8HNN7_MAGGI</name>
<feature type="region of interest" description="Disordered" evidence="11">
    <location>
        <begin position="468"/>
        <end position="491"/>
    </location>
</feature>
<keyword evidence="8" id="KW-0413">Isomerase</keyword>
<dbReference type="Pfam" id="PF22622">
    <property type="entry name" value="MFE-2_hydrat-2_N"/>
    <property type="match status" value="1"/>
</dbReference>
<dbReference type="CDD" id="cd03448">
    <property type="entry name" value="HDE_HSD"/>
    <property type="match status" value="1"/>
</dbReference>
<dbReference type="Gene3D" id="3.10.129.10">
    <property type="entry name" value="Hotdog Thioesterase"/>
    <property type="match status" value="1"/>
</dbReference>
<evidence type="ECO:0000256" key="6">
    <source>
        <dbReference type="ARBA" id="ARBA00023098"/>
    </source>
</evidence>
<evidence type="ECO:0000256" key="3">
    <source>
        <dbReference type="ARBA" id="ARBA00006484"/>
    </source>
</evidence>
<dbReference type="GO" id="GO:0005777">
    <property type="term" value="C:peroxisome"/>
    <property type="evidence" value="ECO:0007669"/>
    <property type="project" value="UniProtKB-SubCell"/>
</dbReference>
<keyword evidence="14" id="KW-1185">Reference proteome</keyword>
<dbReference type="InterPro" id="IPR002539">
    <property type="entry name" value="MaoC-like_dom"/>
</dbReference>
<dbReference type="OMA" id="GKTRWQR"/>
<comment type="pathway">
    <text evidence="2">Lipid metabolism; fatty acid beta-oxidation.</text>
</comment>
<dbReference type="PRINTS" id="PR00081">
    <property type="entry name" value="GDHRDH"/>
</dbReference>
<dbReference type="InterPro" id="IPR054357">
    <property type="entry name" value="MFE-2_N"/>
</dbReference>
<dbReference type="PANTHER" id="PTHR45024:SF2">
    <property type="entry name" value="SCP2 DOMAIN-CONTAINING PROTEIN"/>
    <property type="match status" value="1"/>
</dbReference>
<dbReference type="Proteomes" id="UP000005408">
    <property type="component" value="Unassembled WGS sequence"/>
</dbReference>
<dbReference type="GO" id="GO:0018812">
    <property type="term" value="F:3-hydroxyacyl-CoA dehydratase activity"/>
    <property type="evidence" value="ECO:0007669"/>
    <property type="project" value="UniProtKB-ARBA"/>
</dbReference>
<dbReference type="CDD" id="cd05353">
    <property type="entry name" value="hydroxyacyl-CoA-like_DH_SDR_c-like"/>
    <property type="match status" value="1"/>
</dbReference>
<dbReference type="InterPro" id="IPR036527">
    <property type="entry name" value="SCP2_sterol-bd_dom_sf"/>
</dbReference>
<dbReference type="Gene3D" id="1.10.287.4290">
    <property type="match status" value="1"/>
</dbReference>
<feature type="region of interest" description="Disordered" evidence="11">
    <location>
        <begin position="304"/>
        <end position="328"/>
    </location>
</feature>
<evidence type="ECO:0000256" key="5">
    <source>
        <dbReference type="ARBA" id="ARBA00023002"/>
    </source>
</evidence>
<dbReference type="Pfam" id="PF00106">
    <property type="entry name" value="adh_short"/>
    <property type="match status" value="1"/>
</dbReference>
<protein>
    <recommendedName>
        <fullName evidence="10">Peroxisomal multifunctional enzyme type 2</fullName>
    </recommendedName>
</protein>
<comment type="similarity">
    <text evidence="3">Belongs to the short-chain dehydrogenases/reductases (SDR) family.</text>
</comment>
<keyword evidence="7" id="KW-0576">Peroxisome</keyword>
<keyword evidence="5" id="KW-0560">Oxidoreductase</keyword>
<keyword evidence="6" id="KW-0443">Lipid metabolism</keyword>
<dbReference type="Gene3D" id="3.40.50.720">
    <property type="entry name" value="NAD(P)-binding Rossmann-like Domain"/>
    <property type="match status" value="1"/>
</dbReference>
<evidence type="ECO:0000259" key="12">
    <source>
        <dbReference type="SMART" id="SM00822"/>
    </source>
</evidence>
<dbReference type="EnsemblMetazoa" id="G10373.3">
    <property type="protein sequence ID" value="G10373.3:cds"/>
    <property type="gene ID" value="G10373"/>
</dbReference>
<dbReference type="InterPro" id="IPR029069">
    <property type="entry name" value="HotDog_dom_sf"/>
</dbReference>
<evidence type="ECO:0000256" key="1">
    <source>
        <dbReference type="ARBA" id="ARBA00004275"/>
    </source>
</evidence>
<dbReference type="GO" id="GO:0016853">
    <property type="term" value="F:isomerase activity"/>
    <property type="evidence" value="ECO:0007669"/>
    <property type="project" value="UniProtKB-KW"/>
</dbReference>
<dbReference type="GO" id="GO:0016491">
    <property type="term" value="F:oxidoreductase activity"/>
    <property type="evidence" value="ECO:0007669"/>
    <property type="project" value="UniProtKB-KW"/>
</dbReference>
<dbReference type="AlphaFoldDB" id="A0A8W8HNN7"/>